<dbReference type="InterPro" id="IPR003146">
    <property type="entry name" value="M14A_act_pep"/>
</dbReference>
<evidence type="ECO:0000256" key="11">
    <source>
        <dbReference type="PROSITE-ProRule" id="PRU01379"/>
    </source>
</evidence>
<dbReference type="PROSITE" id="PS52035">
    <property type="entry name" value="PEPTIDASE_M14"/>
    <property type="match status" value="1"/>
</dbReference>
<keyword evidence="10" id="KW-1015">Disulfide bond</keyword>
<evidence type="ECO:0000259" key="12">
    <source>
        <dbReference type="PROSITE" id="PS52035"/>
    </source>
</evidence>
<dbReference type="GO" id="GO:0004181">
    <property type="term" value="F:metallocarboxypeptidase activity"/>
    <property type="evidence" value="ECO:0007669"/>
    <property type="project" value="InterPro"/>
</dbReference>
<dbReference type="EMBL" id="BGPR01011081">
    <property type="protein sequence ID" value="GBN49497.1"/>
    <property type="molecule type" value="Genomic_DNA"/>
</dbReference>
<dbReference type="Proteomes" id="UP000499080">
    <property type="component" value="Unassembled WGS sequence"/>
</dbReference>
<organism evidence="13 14">
    <name type="scientific">Araneus ventricosus</name>
    <name type="common">Orbweaver spider</name>
    <name type="synonym">Epeira ventricosa</name>
    <dbReference type="NCBI Taxonomy" id="182803"/>
    <lineage>
        <taxon>Eukaryota</taxon>
        <taxon>Metazoa</taxon>
        <taxon>Ecdysozoa</taxon>
        <taxon>Arthropoda</taxon>
        <taxon>Chelicerata</taxon>
        <taxon>Arachnida</taxon>
        <taxon>Araneae</taxon>
        <taxon>Araneomorphae</taxon>
        <taxon>Entelegynae</taxon>
        <taxon>Araneoidea</taxon>
        <taxon>Araneidae</taxon>
        <taxon>Araneus</taxon>
    </lineage>
</organism>
<evidence type="ECO:0000313" key="13">
    <source>
        <dbReference type="EMBL" id="GBN49497.1"/>
    </source>
</evidence>
<dbReference type="SMART" id="SM00631">
    <property type="entry name" value="Zn_pept"/>
    <property type="match status" value="1"/>
</dbReference>
<keyword evidence="8" id="KW-0862">Zinc</keyword>
<dbReference type="AlphaFoldDB" id="A0A4Y2PH15"/>
<feature type="active site" description="Proton donor/acceptor" evidence="11">
    <location>
        <position position="370"/>
    </location>
</feature>
<accession>A0A4Y2PH15</accession>
<comment type="similarity">
    <text evidence="2 11">Belongs to the peptidase M14 family.</text>
</comment>
<evidence type="ECO:0000313" key="14">
    <source>
        <dbReference type="Proteomes" id="UP000499080"/>
    </source>
</evidence>
<dbReference type="PRINTS" id="PR00765">
    <property type="entry name" value="CRBOXYPTASEA"/>
</dbReference>
<dbReference type="PANTHER" id="PTHR11705">
    <property type="entry name" value="PROTEASE FAMILY M14 CARBOXYPEPTIDASE A,B"/>
    <property type="match status" value="1"/>
</dbReference>
<evidence type="ECO:0000256" key="4">
    <source>
        <dbReference type="ARBA" id="ARBA00022670"/>
    </source>
</evidence>
<dbReference type="Pfam" id="PF02244">
    <property type="entry name" value="Propep_M14"/>
    <property type="match status" value="1"/>
</dbReference>
<dbReference type="FunFam" id="3.40.630.10:FF:000084">
    <property type="entry name" value="Carboxypeptidase B2"/>
    <property type="match status" value="1"/>
</dbReference>
<sequence>MFFCSINRYKVFTVRISSDKDIRVLRNMEKKYLDGVQVWADNFGKGDLVIFHVKMDYAKKVYDMLKRHSVAFTVHKVDMEQTIRRESKKLRDVRYEEFGYNYAKHNPFRAMFNLLKGLTNKYRRISKLEVAGRTVEKRPVLAVHVSKTRSKRKPAILIECGVHAREWSAFEVCIYFINELLKQKTEKVKKLTSMYDFVILPALNPDGYVYTWTKDRMWRKNRSCDLSKERCIGKCVGVDVNRNFDVNFCSDGVSSKQPCSETYCGKSAFSERESQAVKKMIAKLRNRLLGYFCFHSFMSVWTFPWAKTKELPRNVREMERVAKVAASTMKKMNSTMYRIGSAANVIYSVTGSSMDYGYDVGRAKYAYAVELRQGKRRKTGFIMSEDEIIPLCQETSAALVNSILAMRPDRN</sequence>
<evidence type="ECO:0000256" key="8">
    <source>
        <dbReference type="ARBA" id="ARBA00022833"/>
    </source>
</evidence>
<dbReference type="GO" id="GO:0008270">
    <property type="term" value="F:zinc ion binding"/>
    <property type="evidence" value="ECO:0007669"/>
    <property type="project" value="InterPro"/>
</dbReference>
<dbReference type="InterPro" id="IPR036990">
    <property type="entry name" value="M14A-like_propep"/>
</dbReference>
<dbReference type="GO" id="GO:0005615">
    <property type="term" value="C:extracellular space"/>
    <property type="evidence" value="ECO:0007669"/>
    <property type="project" value="TreeGrafter"/>
</dbReference>
<evidence type="ECO:0000256" key="6">
    <source>
        <dbReference type="ARBA" id="ARBA00022729"/>
    </source>
</evidence>
<evidence type="ECO:0000256" key="7">
    <source>
        <dbReference type="ARBA" id="ARBA00022801"/>
    </source>
</evidence>
<evidence type="ECO:0000256" key="2">
    <source>
        <dbReference type="ARBA" id="ARBA00005988"/>
    </source>
</evidence>
<comment type="caution">
    <text evidence="13">The sequence shown here is derived from an EMBL/GenBank/DDBJ whole genome shotgun (WGS) entry which is preliminary data.</text>
</comment>
<keyword evidence="6" id="KW-0732">Signal</keyword>
<keyword evidence="9" id="KW-0482">Metalloprotease</keyword>
<evidence type="ECO:0000256" key="5">
    <source>
        <dbReference type="ARBA" id="ARBA00022723"/>
    </source>
</evidence>
<evidence type="ECO:0000256" key="1">
    <source>
        <dbReference type="ARBA" id="ARBA00001947"/>
    </source>
</evidence>
<keyword evidence="7" id="KW-0378">Hydrolase</keyword>
<dbReference type="GO" id="GO:0006508">
    <property type="term" value="P:proteolysis"/>
    <property type="evidence" value="ECO:0007669"/>
    <property type="project" value="UniProtKB-KW"/>
</dbReference>
<evidence type="ECO:0000256" key="10">
    <source>
        <dbReference type="ARBA" id="ARBA00023157"/>
    </source>
</evidence>
<dbReference type="Pfam" id="PF00246">
    <property type="entry name" value="Peptidase_M14"/>
    <property type="match status" value="1"/>
</dbReference>
<protein>
    <submittedName>
        <fullName evidence="13">Mast cell carboxypeptidase A</fullName>
    </submittedName>
</protein>
<dbReference type="OrthoDB" id="6429437at2759"/>
<dbReference type="Gene3D" id="3.40.630.10">
    <property type="entry name" value="Zn peptidases"/>
    <property type="match status" value="1"/>
</dbReference>
<dbReference type="SUPFAM" id="SSF54897">
    <property type="entry name" value="Protease propeptides/inhibitors"/>
    <property type="match status" value="1"/>
</dbReference>
<keyword evidence="5" id="KW-0479">Metal-binding</keyword>
<reference evidence="13 14" key="1">
    <citation type="journal article" date="2019" name="Sci. Rep.">
        <title>Orb-weaving spider Araneus ventricosus genome elucidates the spidroin gene catalogue.</title>
        <authorList>
            <person name="Kono N."/>
            <person name="Nakamura H."/>
            <person name="Ohtoshi R."/>
            <person name="Moran D.A.P."/>
            <person name="Shinohara A."/>
            <person name="Yoshida Y."/>
            <person name="Fujiwara M."/>
            <person name="Mori M."/>
            <person name="Tomita M."/>
            <person name="Arakawa K."/>
        </authorList>
    </citation>
    <scope>NUCLEOTIDE SEQUENCE [LARGE SCALE GENOMIC DNA]</scope>
</reference>
<dbReference type="Gene3D" id="3.30.70.340">
    <property type="entry name" value="Metallocarboxypeptidase-like"/>
    <property type="match status" value="1"/>
</dbReference>
<keyword evidence="14" id="KW-1185">Reference proteome</keyword>
<gene>
    <name evidence="13" type="primary">Cpa3</name>
    <name evidence="13" type="ORF">AVEN_93946_1</name>
</gene>
<keyword evidence="4" id="KW-0645">Protease</keyword>
<feature type="domain" description="Peptidase M14" evidence="12">
    <location>
        <begin position="104"/>
        <end position="406"/>
    </location>
</feature>
<evidence type="ECO:0000256" key="3">
    <source>
        <dbReference type="ARBA" id="ARBA00022645"/>
    </source>
</evidence>
<keyword evidence="3 13" id="KW-0121">Carboxypeptidase</keyword>
<comment type="cofactor">
    <cofactor evidence="1">
        <name>Zn(2+)</name>
        <dbReference type="ChEBI" id="CHEBI:29105"/>
    </cofactor>
</comment>
<dbReference type="SUPFAM" id="SSF53187">
    <property type="entry name" value="Zn-dependent exopeptidases"/>
    <property type="match status" value="1"/>
</dbReference>
<name>A0A4Y2PH15_ARAVE</name>
<evidence type="ECO:0000256" key="9">
    <source>
        <dbReference type="ARBA" id="ARBA00023049"/>
    </source>
</evidence>
<dbReference type="PANTHER" id="PTHR11705:SF140">
    <property type="entry name" value="FI02848P-RELATED"/>
    <property type="match status" value="1"/>
</dbReference>
<proteinExistence type="inferred from homology"/>
<dbReference type="InterPro" id="IPR000834">
    <property type="entry name" value="Peptidase_M14"/>
</dbReference>